<comment type="caution">
    <text evidence="2">The sequence shown here is derived from an EMBL/GenBank/DDBJ whole genome shotgun (WGS) entry which is preliminary data.</text>
</comment>
<dbReference type="SUPFAM" id="SSF75011">
    <property type="entry name" value="3-carboxy-cis,cis-mucoante lactonizing enzyme"/>
    <property type="match status" value="1"/>
</dbReference>
<proteinExistence type="predicted"/>
<dbReference type="PROSITE" id="PS51257">
    <property type="entry name" value="PROKAR_LIPOPROTEIN"/>
    <property type="match status" value="1"/>
</dbReference>
<sequence>MKLTIASVLFSVALASCSSAKHPKWGQSMEMNPYSGDVSGAAYFMTNEPTGNYIIASDIGSDGQLNPRRAVYTGGLGGHSNNGGGGDGLLSQGSVAVSSASNMLAVVNAGSSTISLFSFDSSKPSDLKLIGAPISSGGQFPTSVAFSKDGSMLCALNGGEVNGVSCFKVSATAVAPLTQTQRSLGLNQTTPSTGPPGSASQIFVAPDGKNVIVSVKGMSASEPGYLAVWDVTNGTLSETFTSVPTPSGGQLPFGFVPIQGQQAFVVSDPALGYTIVDLSGQNRSAAYPINGQKAVCWAAYSSKTGNYYLVDAGANLITEVAVDGNLKASTVNSYSTGNNTGPLDPSVATIGNKDYLYALAAGAQEVNVMRLDGAGQAQTIQKLDITGPARVVGIPVNGTNLQGMATFFKA</sequence>
<evidence type="ECO:0000313" key="2">
    <source>
        <dbReference type="EMBL" id="KAK7440374.1"/>
    </source>
</evidence>
<gene>
    <name evidence="2" type="ORF">VKT23_017010</name>
</gene>
<dbReference type="Gene3D" id="2.130.10.10">
    <property type="entry name" value="YVTN repeat-like/Quinoprotein amine dehydrogenase"/>
    <property type="match status" value="1"/>
</dbReference>
<dbReference type="Proteomes" id="UP001498398">
    <property type="component" value="Unassembled WGS sequence"/>
</dbReference>
<organism evidence="2 3">
    <name type="scientific">Marasmiellus scandens</name>
    <dbReference type="NCBI Taxonomy" id="2682957"/>
    <lineage>
        <taxon>Eukaryota</taxon>
        <taxon>Fungi</taxon>
        <taxon>Dikarya</taxon>
        <taxon>Basidiomycota</taxon>
        <taxon>Agaricomycotina</taxon>
        <taxon>Agaricomycetes</taxon>
        <taxon>Agaricomycetidae</taxon>
        <taxon>Agaricales</taxon>
        <taxon>Marasmiineae</taxon>
        <taxon>Omphalotaceae</taxon>
        <taxon>Marasmiellus</taxon>
    </lineage>
</organism>
<name>A0ABR1IXA8_9AGAR</name>
<evidence type="ECO:0000313" key="3">
    <source>
        <dbReference type="Proteomes" id="UP001498398"/>
    </source>
</evidence>
<dbReference type="EMBL" id="JBANRG010000068">
    <property type="protein sequence ID" value="KAK7440374.1"/>
    <property type="molecule type" value="Genomic_DNA"/>
</dbReference>
<dbReference type="InterPro" id="IPR050282">
    <property type="entry name" value="Cycloisomerase_2"/>
</dbReference>
<dbReference type="PANTHER" id="PTHR30344:SF1">
    <property type="entry name" value="6-PHOSPHOGLUCONOLACTONASE"/>
    <property type="match status" value="1"/>
</dbReference>
<evidence type="ECO:0008006" key="4">
    <source>
        <dbReference type="Google" id="ProtNLM"/>
    </source>
</evidence>
<dbReference type="PANTHER" id="PTHR30344">
    <property type="entry name" value="6-PHOSPHOGLUCONOLACTONASE-RELATED"/>
    <property type="match status" value="1"/>
</dbReference>
<reference evidence="2 3" key="1">
    <citation type="submission" date="2024-01" db="EMBL/GenBank/DDBJ databases">
        <title>A draft genome for the cacao thread blight pathogen Marasmiellus scandens.</title>
        <authorList>
            <person name="Baruah I.K."/>
            <person name="Leung J."/>
            <person name="Bukari Y."/>
            <person name="Amoako-Attah I."/>
            <person name="Meinhardt L.W."/>
            <person name="Bailey B.A."/>
            <person name="Cohen S.P."/>
        </authorList>
    </citation>
    <scope>NUCLEOTIDE SEQUENCE [LARGE SCALE GENOMIC DNA]</scope>
    <source>
        <strain evidence="2 3">GH-19</strain>
    </source>
</reference>
<keyword evidence="1" id="KW-0732">Signal</keyword>
<dbReference type="InterPro" id="IPR015943">
    <property type="entry name" value="WD40/YVTN_repeat-like_dom_sf"/>
</dbReference>
<evidence type="ECO:0000256" key="1">
    <source>
        <dbReference type="SAM" id="SignalP"/>
    </source>
</evidence>
<feature type="chain" id="PRO_5046576294" description="3-carboxymuconate cyclase" evidence="1">
    <location>
        <begin position="21"/>
        <end position="410"/>
    </location>
</feature>
<keyword evidence="3" id="KW-1185">Reference proteome</keyword>
<feature type="signal peptide" evidence="1">
    <location>
        <begin position="1"/>
        <end position="20"/>
    </location>
</feature>
<protein>
    <recommendedName>
        <fullName evidence="4">3-carboxymuconate cyclase</fullName>
    </recommendedName>
</protein>
<accession>A0ABR1IXA8</accession>